<accession>A0ABC8T146</accession>
<dbReference type="PANTHER" id="PTHR33597:SF11">
    <property type="entry name" value="OS07G0620600 PROTEIN"/>
    <property type="match status" value="1"/>
</dbReference>
<sequence>MAIARMRELVLLWCRIRSNRVALVGGNHTAARSVIFVRHPSTLWKHFVVKGERHTIEMDLGRGYCVKNEIKTKKLKSVEIGMNSDTLLSIKLPDPRVLLIISRSLFLAMIILTWPTIECIIKGSSSALYDSDVGSDLIDLDWLPIVLHDLADEGLLKKGQKCLILSSDIGALEEVSEFLNDYKMNLVIGSDLDRLSSTPDETFDFVFTTCSFQDSESFDRILKIGGIVVMQLSDNPSNQFQPQPNYKFVYLHRFDSTVVALRKTDGVYDSVNPPTKRRLCGTKEAKKAALEGLENVLLEPPRRPLAKSSNGSRKIKFLPDLLRDSLESYQRRIFITDEKPGVLEWFHENYPMRNQYFEIYRLGVKTYDTRRVDKESVTRMAPRLEWSMKNLREEDYVVMKAEAQLVEEMIEKRTICLVDELFLECTNQWQGDEEENESKRAYWQCLTLYGKLRDEGVAVHQWWG</sequence>
<keyword evidence="3" id="KW-1185">Reference proteome</keyword>
<gene>
    <name evidence="2" type="ORF">ILEXP_LOCUS32122</name>
</gene>
<evidence type="ECO:0000313" key="3">
    <source>
        <dbReference type="Proteomes" id="UP001642360"/>
    </source>
</evidence>
<dbReference type="EMBL" id="CAUOFW020003959">
    <property type="protein sequence ID" value="CAK9163156.1"/>
    <property type="molecule type" value="Genomic_DNA"/>
</dbReference>
<dbReference type="Proteomes" id="UP001642360">
    <property type="component" value="Unassembled WGS sequence"/>
</dbReference>
<dbReference type="Pfam" id="PF25276">
    <property type="entry name" value="DUF7870"/>
    <property type="match status" value="1"/>
</dbReference>
<organism evidence="2 3">
    <name type="scientific">Ilex paraguariensis</name>
    <name type="common">yerba mate</name>
    <dbReference type="NCBI Taxonomy" id="185542"/>
    <lineage>
        <taxon>Eukaryota</taxon>
        <taxon>Viridiplantae</taxon>
        <taxon>Streptophyta</taxon>
        <taxon>Embryophyta</taxon>
        <taxon>Tracheophyta</taxon>
        <taxon>Spermatophyta</taxon>
        <taxon>Magnoliopsida</taxon>
        <taxon>eudicotyledons</taxon>
        <taxon>Gunneridae</taxon>
        <taxon>Pentapetalae</taxon>
        <taxon>asterids</taxon>
        <taxon>campanulids</taxon>
        <taxon>Aquifoliales</taxon>
        <taxon>Aquifoliaceae</taxon>
        <taxon>Ilex</taxon>
    </lineage>
</organism>
<proteinExistence type="predicted"/>
<evidence type="ECO:0000313" key="2">
    <source>
        <dbReference type="EMBL" id="CAK9163156.1"/>
    </source>
</evidence>
<comment type="caution">
    <text evidence="2">The sequence shown here is derived from an EMBL/GenBank/DDBJ whole genome shotgun (WGS) entry which is preliminary data.</text>
</comment>
<evidence type="ECO:0000259" key="1">
    <source>
        <dbReference type="Pfam" id="PF25276"/>
    </source>
</evidence>
<protein>
    <recommendedName>
        <fullName evidence="1">DUF7870 domain-containing protein</fullName>
    </recommendedName>
</protein>
<feature type="domain" description="DUF7870" evidence="1">
    <location>
        <begin position="290"/>
        <end position="463"/>
    </location>
</feature>
<dbReference type="AlphaFoldDB" id="A0ABC8T146"/>
<name>A0ABC8T146_9AQUA</name>
<reference evidence="2 3" key="1">
    <citation type="submission" date="2024-02" db="EMBL/GenBank/DDBJ databases">
        <authorList>
            <person name="Vignale AGUSTIN F."/>
            <person name="Sosa J E."/>
            <person name="Modenutti C."/>
        </authorList>
    </citation>
    <scope>NUCLEOTIDE SEQUENCE [LARGE SCALE GENOMIC DNA]</scope>
</reference>
<dbReference type="PANTHER" id="PTHR33597">
    <property type="entry name" value="OS02G0760400 PROTEIN"/>
    <property type="match status" value="1"/>
</dbReference>
<dbReference type="InterPro" id="IPR057192">
    <property type="entry name" value="DUF7870"/>
</dbReference>